<gene>
    <name evidence="3" type="ordered locus">Nhal_1177</name>
</gene>
<dbReference type="EMBL" id="CP001798">
    <property type="protein sequence ID" value="ADE14339.1"/>
    <property type="molecule type" value="Genomic_DNA"/>
</dbReference>
<evidence type="ECO:0000256" key="2">
    <source>
        <dbReference type="SAM" id="SignalP"/>
    </source>
</evidence>
<dbReference type="Proteomes" id="UP000001844">
    <property type="component" value="Chromosome"/>
</dbReference>
<accession>D5BZP4</accession>
<proteinExistence type="predicted"/>
<feature type="coiled-coil region" evidence="1">
    <location>
        <begin position="126"/>
        <end position="189"/>
    </location>
</feature>
<dbReference type="RefSeq" id="WP_013032230.1">
    <property type="nucleotide sequence ID" value="NC_013960.1"/>
</dbReference>
<evidence type="ECO:0000313" key="3">
    <source>
        <dbReference type="EMBL" id="ADE14339.1"/>
    </source>
</evidence>
<feature type="chain" id="PRO_5003069279" description="DUF4878 domain-containing protein" evidence="2">
    <location>
        <begin position="21"/>
        <end position="209"/>
    </location>
</feature>
<dbReference type="KEGG" id="nhl:Nhal_1177"/>
<evidence type="ECO:0000313" key="4">
    <source>
        <dbReference type="Proteomes" id="UP000001844"/>
    </source>
</evidence>
<keyword evidence="1" id="KW-0175">Coiled coil</keyword>
<keyword evidence="4" id="KW-1185">Reference proteome</keyword>
<reference evidence="4" key="1">
    <citation type="submission" date="2010-04" db="EMBL/GenBank/DDBJ databases">
        <title>Complete genome sequence of Nitrosococcus halophilus Nc4, a salt-adapted, aerobic obligate ammonia-oxidizing sulfur purple bacterium.</title>
        <authorList>
            <consortium name="US DOE Joint Genome Institute"/>
            <person name="Campbell M.A."/>
            <person name="Malfatti S.A."/>
            <person name="Chain P.S.G."/>
            <person name="Heidelberg J.F."/>
            <person name="Ward B.B."/>
            <person name="Klotz M.G."/>
        </authorList>
    </citation>
    <scope>NUCLEOTIDE SEQUENCE [LARGE SCALE GENOMIC DNA]</scope>
    <source>
        <strain evidence="4">Nc4</strain>
    </source>
</reference>
<protein>
    <recommendedName>
        <fullName evidence="5">DUF4878 domain-containing protein</fullName>
    </recommendedName>
</protein>
<evidence type="ECO:0008006" key="5">
    <source>
        <dbReference type="Google" id="ProtNLM"/>
    </source>
</evidence>
<evidence type="ECO:0000256" key="1">
    <source>
        <dbReference type="SAM" id="Coils"/>
    </source>
</evidence>
<feature type="signal peptide" evidence="2">
    <location>
        <begin position="1"/>
        <end position="20"/>
    </location>
</feature>
<organism evidence="3 4">
    <name type="scientific">Nitrosococcus halophilus (strain Nc4)</name>
    <dbReference type="NCBI Taxonomy" id="472759"/>
    <lineage>
        <taxon>Bacteria</taxon>
        <taxon>Pseudomonadati</taxon>
        <taxon>Pseudomonadota</taxon>
        <taxon>Gammaproteobacteria</taxon>
        <taxon>Chromatiales</taxon>
        <taxon>Chromatiaceae</taxon>
        <taxon>Nitrosococcus</taxon>
    </lineage>
</organism>
<name>D5BZP4_NITHN</name>
<dbReference type="eggNOG" id="ENOG50335E4">
    <property type="taxonomic scope" value="Bacteria"/>
</dbReference>
<sequence>MKRLITFSLLLIFCLGATLGACVEKLSPFEVTEKFWTAVKDNDTQGIRQYISSEYSEKKELTPDLLPIADFELGKIIIDGEQAWVETTVVVDGERPVTIPLETTLIKEKGQWKVHYEETVAMLTNASELAQALKGLETLAEQFSQKFDQSLTELQRSLPKVQRELKEIEKKLKAELPEIQKQLEGLSKEFEDLFRSLQQPPPSEQEKAI</sequence>
<dbReference type="OrthoDB" id="5566846at2"/>
<dbReference type="Gene3D" id="1.20.120.20">
    <property type="entry name" value="Apolipoprotein"/>
    <property type="match status" value="1"/>
</dbReference>
<dbReference type="HOGENOM" id="CLU_1407495_0_0_6"/>
<dbReference type="PROSITE" id="PS51257">
    <property type="entry name" value="PROKAR_LIPOPROTEIN"/>
    <property type="match status" value="1"/>
</dbReference>
<dbReference type="STRING" id="472759.Nhal_1177"/>
<dbReference type="AlphaFoldDB" id="D5BZP4"/>
<keyword evidence="2" id="KW-0732">Signal</keyword>